<evidence type="ECO:0000313" key="1">
    <source>
        <dbReference type="EMBL" id="WCT72144.1"/>
    </source>
</evidence>
<evidence type="ECO:0000313" key="2">
    <source>
        <dbReference type="Proteomes" id="UP001220395"/>
    </source>
</evidence>
<reference evidence="1 2" key="1">
    <citation type="submission" date="2023-02" db="EMBL/GenBank/DDBJ databases">
        <title>Genome sequence of Sphingomonas naphthae.</title>
        <authorList>
            <person name="Kim S."/>
            <person name="Heo J."/>
            <person name="Kwon S.-W."/>
        </authorList>
    </citation>
    <scope>NUCLEOTIDE SEQUENCE [LARGE SCALE GENOMIC DNA]</scope>
    <source>
        <strain evidence="1 2">KACC 18716</strain>
    </source>
</reference>
<protein>
    <recommendedName>
        <fullName evidence="3">MmcQ/YjbR family DNA-binding protein</fullName>
    </recommendedName>
</protein>
<dbReference type="Pfam" id="PF04237">
    <property type="entry name" value="YjbR"/>
    <property type="match status" value="1"/>
</dbReference>
<name>A0ABY7TJT9_9SPHN</name>
<dbReference type="RefSeq" id="WP_273686096.1">
    <property type="nucleotide sequence ID" value="NZ_CP117411.1"/>
</dbReference>
<keyword evidence="2" id="KW-1185">Reference proteome</keyword>
<dbReference type="EMBL" id="CP117411">
    <property type="protein sequence ID" value="WCT72144.1"/>
    <property type="molecule type" value="Genomic_DNA"/>
</dbReference>
<accession>A0ABY7TJT9</accession>
<proteinExistence type="predicted"/>
<dbReference type="InterPro" id="IPR058532">
    <property type="entry name" value="YjbR/MT2646/Rv2570-like"/>
</dbReference>
<organism evidence="1 2">
    <name type="scientific">Sphingomonas naphthae</name>
    <dbReference type="NCBI Taxonomy" id="1813468"/>
    <lineage>
        <taxon>Bacteria</taxon>
        <taxon>Pseudomonadati</taxon>
        <taxon>Pseudomonadota</taxon>
        <taxon>Alphaproteobacteria</taxon>
        <taxon>Sphingomonadales</taxon>
        <taxon>Sphingomonadaceae</taxon>
        <taxon>Sphingomonas</taxon>
    </lineage>
</organism>
<evidence type="ECO:0008006" key="3">
    <source>
        <dbReference type="Google" id="ProtNLM"/>
    </source>
</evidence>
<gene>
    <name evidence="1" type="ORF">PQ455_10865</name>
</gene>
<sequence length="110" mass="12155">MSLDWDMVVAIAAALPGAEITTYYGDPAVKANGRPIVTPGREPGSFVLHIDLDTKAMLMETDPATFWETPHYHGWPGVLVRYATDDPDRVTALIARSHAWALARKAPRKR</sequence>
<dbReference type="Proteomes" id="UP001220395">
    <property type="component" value="Chromosome"/>
</dbReference>